<keyword evidence="4" id="KW-0812">Transmembrane</keyword>
<dbReference type="Gene3D" id="3.40.30.10">
    <property type="entry name" value="Glutaredoxin"/>
    <property type="match status" value="1"/>
</dbReference>
<dbReference type="AlphaFoldDB" id="A0A9P7YB35"/>
<accession>A0A9P7YB35</accession>
<dbReference type="PROSITE" id="PS00194">
    <property type="entry name" value="THIOREDOXIN_1"/>
    <property type="match status" value="1"/>
</dbReference>
<dbReference type="PROSITE" id="PS51352">
    <property type="entry name" value="THIOREDOXIN_2"/>
    <property type="match status" value="1"/>
</dbReference>
<gene>
    <name evidence="6" type="ORF">BJ875DRAFT_546017</name>
</gene>
<name>A0A9P7YB35_9HELO</name>
<dbReference type="SUPFAM" id="SSF52833">
    <property type="entry name" value="Thioredoxin-like"/>
    <property type="match status" value="1"/>
</dbReference>
<proteinExistence type="inferred from homology"/>
<dbReference type="PRINTS" id="PR00421">
    <property type="entry name" value="THIOREDOXIN"/>
</dbReference>
<organism evidence="6 7">
    <name type="scientific">Amylocarpus encephaloides</name>
    <dbReference type="NCBI Taxonomy" id="45428"/>
    <lineage>
        <taxon>Eukaryota</taxon>
        <taxon>Fungi</taxon>
        <taxon>Dikarya</taxon>
        <taxon>Ascomycota</taxon>
        <taxon>Pezizomycotina</taxon>
        <taxon>Leotiomycetes</taxon>
        <taxon>Helotiales</taxon>
        <taxon>Helotiales incertae sedis</taxon>
        <taxon>Amylocarpus</taxon>
    </lineage>
</organism>
<protein>
    <submittedName>
        <fullName evidence="6">Thioredoxin-like protein</fullName>
    </submittedName>
</protein>
<keyword evidence="7" id="KW-1185">Reference proteome</keyword>
<dbReference type="EMBL" id="MU251656">
    <property type="protein sequence ID" value="KAG9230633.1"/>
    <property type="molecule type" value="Genomic_DNA"/>
</dbReference>
<dbReference type="Proteomes" id="UP000824998">
    <property type="component" value="Unassembled WGS sequence"/>
</dbReference>
<feature type="transmembrane region" description="Helical" evidence="4">
    <location>
        <begin position="143"/>
        <end position="161"/>
    </location>
</feature>
<keyword evidence="4" id="KW-1133">Transmembrane helix</keyword>
<keyword evidence="4" id="KW-0472">Membrane</keyword>
<evidence type="ECO:0000256" key="1">
    <source>
        <dbReference type="ARBA" id="ARBA00008987"/>
    </source>
</evidence>
<comment type="caution">
    <text evidence="6">The sequence shown here is derived from an EMBL/GenBank/DDBJ whole genome shotgun (WGS) entry which is preliminary data.</text>
</comment>
<dbReference type="InterPro" id="IPR017937">
    <property type="entry name" value="Thioredoxin_CS"/>
</dbReference>
<dbReference type="OrthoDB" id="2121326at2759"/>
<feature type="domain" description="Thioredoxin" evidence="5">
    <location>
        <begin position="1"/>
        <end position="109"/>
    </location>
</feature>
<dbReference type="InterPro" id="IPR036249">
    <property type="entry name" value="Thioredoxin-like_sf"/>
</dbReference>
<evidence type="ECO:0000259" key="5">
    <source>
        <dbReference type="PROSITE" id="PS51352"/>
    </source>
</evidence>
<dbReference type="PANTHER" id="PTHR46115">
    <property type="entry name" value="THIOREDOXIN-LIKE PROTEIN 1"/>
    <property type="match status" value="1"/>
</dbReference>
<dbReference type="InterPro" id="IPR013766">
    <property type="entry name" value="Thioredoxin_domain"/>
</dbReference>
<evidence type="ECO:0000313" key="6">
    <source>
        <dbReference type="EMBL" id="KAG9230633.1"/>
    </source>
</evidence>
<dbReference type="Pfam" id="PF00085">
    <property type="entry name" value="Thioredoxin"/>
    <property type="match status" value="1"/>
</dbReference>
<evidence type="ECO:0000256" key="2">
    <source>
        <dbReference type="ARBA" id="ARBA00023157"/>
    </source>
</evidence>
<evidence type="ECO:0000256" key="3">
    <source>
        <dbReference type="SAM" id="MobiDB-lite"/>
    </source>
</evidence>
<evidence type="ECO:0000256" key="4">
    <source>
        <dbReference type="SAM" id="Phobius"/>
    </source>
</evidence>
<evidence type="ECO:0000313" key="7">
    <source>
        <dbReference type="Proteomes" id="UP000824998"/>
    </source>
</evidence>
<comment type="similarity">
    <text evidence="1">Belongs to the thioredoxin family.</text>
</comment>
<feature type="region of interest" description="Disordered" evidence="3">
    <location>
        <begin position="183"/>
        <end position="203"/>
    </location>
</feature>
<keyword evidence="2" id="KW-1015">Disulfide bond</keyword>
<reference evidence="6" key="1">
    <citation type="journal article" date="2021" name="IMA Fungus">
        <title>Genomic characterization of three marine fungi, including Emericellopsis atlantica sp. nov. with signatures of a generalist lifestyle and marine biomass degradation.</title>
        <authorList>
            <person name="Hagestad O.C."/>
            <person name="Hou L."/>
            <person name="Andersen J.H."/>
            <person name="Hansen E.H."/>
            <person name="Altermark B."/>
            <person name="Li C."/>
            <person name="Kuhnert E."/>
            <person name="Cox R.J."/>
            <person name="Crous P.W."/>
            <person name="Spatafora J.W."/>
            <person name="Lail K."/>
            <person name="Amirebrahimi M."/>
            <person name="Lipzen A."/>
            <person name="Pangilinan J."/>
            <person name="Andreopoulos W."/>
            <person name="Hayes R.D."/>
            <person name="Ng V."/>
            <person name="Grigoriev I.V."/>
            <person name="Jackson S.A."/>
            <person name="Sutton T.D.S."/>
            <person name="Dobson A.D.W."/>
            <person name="Rama T."/>
        </authorList>
    </citation>
    <scope>NUCLEOTIDE SEQUENCE</scope>
    <source>
        <strain evidence="6">TRa018bII</strain>
    </source>
</reference>
<dbReference type="CDD" id="cd02947">
    <property type="entry name" value="TRX_family"/>
    <property type="match status" value="1"/>
</dbReference>
<sequence length="218" mass="23212">MSPTINVGSSAEFSKILSSSTIVVTDFYADWCGPCKAISPVFESLSTKYAKPNRITFTKVNVDNQQAISQQYGVRAMPTFLIFRSGTVIQTIQGADKNALTAGITNAIKLAGPTQPTFSSAGRTLGGTSSHTSLSRPTDYKKFFDVIIMFFGIYFISLFSLDAYKGAMESPFNVNMQVGNAGSGTRRGTSGLNQGERRSGAAVKVGKKLGTISDLGGD</sequence>